<dbReference type="FunCoup" id="G7EAV9">
    <property type="interactions" value="133"/>
</dbReference>
<dbReference type="CDD" id="cd14478">
    <property type="entry name" value="SPX_PHO87_PHO90_like"/>
    <property type="match status" value="1"/>
</dbReference>
<dbReference type="GO" id="GO:0005886">
    <property type="term" value="C:plasma membrane"/>
    <property type="evidence" value="ECO:0007669"/>
    <property type="project" value="TreeGrafter"/>
</dbReference>
<dbReference type="Proteomes" id="UP000009131">
    <property type="component" value="Unassembled WGS sequence"/>
</dbReference>
<comment type="subcellular location">
    <subcellularLocation>
        <location evidence="1">Membrane</location>
        <topology evidence="1">Multi-pass membrane protein</topology>
    </subcellularLocation>
</comment>
<feature type="transmembrane region" description="Helical" evidence="7">
    <location>
        <begin position="586"/>
        <end position="610"/>
    </location>
</feature>
<feature type="transmembrane region" description="Helical" evidence="7">
    <location>
        <begin position="760"/>
        <end position="782"/>
    </location>
</feature>
<keyword evidence="5 7" id="KW-0472">Membrane</keyword>
<dbReference type="AlphaFoldDB" id="G7EAV9"/>
<evidence type="ECO:0000256" key="5">
    <source>
        <dbReference type="ARBA" id="ARBA00023136"/>
    </source>
</evidence>
<feature type="region of interest" description="Disordered" evidence="6">
    <location>
        <begin position="179"/>
        <end position="308"/>
    </location>
</feature>
<feature type="transmembrane region" description="Helical" evidence="7">
    <location>
        <begin position="817"/>
        <end position="838"/>
    </location>
</feature>
<dbReference type="RefSeq" id="XP_014565586.1">
    <property type="nucleotide sequence ID" value="XM_014710100.1"/>
</dbReference>
<dbReference type="EMBL" id="BABT02000252">
    <property type="protein sequence ID" value="GAA99969.1"/>
    <property type="molecule type" value="Genomic_DNA"/>
</dbReference>
<evidence type="ECO:0000256" key="2">
    <source>
        <dbReference type="ARBA" id="ARBA00022448"/>
    </source>
</evidence>
<keyword evidence="3 7" id="KW-0812">Transmembrane</keyword>
<keyword evidence="10" id="KW-1185">Reference proteome</keyword>
<feature type="compositionally biased region" description="Low complexity" evidence="6">
    <location>
        <begin position="195"/>
        <end position="212"/>
    </location>
</feature>
<evidence type="ECO:0000259" key="8">
    <source>
        <dbReference type="PROSITE" id="PS51382"/>
    </source>
</evidence>
<feature type="transmembrane region" description="Helical" evidence="7">
    <location>
        <begin position="897"/>
        <end position="918"/>
    </location>
</feature>
<dbReference type="Pfam" id="PF03600">
    <property type="entry name" value="CitMHS"/>
    <property type="match status" value="1"/>
</dbReference>
<dbReference type="GO" id="GO:0006817">
    <property type="term" value="P:phosphate ion transport"/>
    <property type="evidence" value="ECO:0007669"/>
    <property type="project" value="TreeGrafter"/>
</dbReference>
<protein>
    <recommendedName>
        <fullName evidence="8">SPX domain-containing protein</fullName>
    </recommendedName>
</protein>
<evidence type="ECO:0000313" key="10">
    <source>
        <dbReference type="Proteomes" id="UP000009131"/>
    </source>
</evidence>
<feature type="transmembrane region" description="Helical" evidence="7">
    <location>
        <begin position="713"/>
        <end position="739"/>
    </location>
</feature>
<dbReference type="PANTHER" id="PTHR10283:SF92">
    <property type="entry name" value="LOW-AFFINITY PHOSPHATE TRANSPORTER PHO91"/>
    <property type="match status" value="1"/>
</dbReference>
<reference evidence="9 10" key="2">
    <citation type="journal article" date="2012" name="Open Biol.">
        <title>Characteristics of nucleosomes and linker DNA regions on the genome of the basidiomycete Mixia osmundae revealed by mono- and dinucleosome mapping.</title>
        <authorList>
            <person name="Nishida H."/>
            <person name="Kondo S."/>
            <person name="Matsumoto T."/>
            <person name="Suzuki Y."/>
            <person name="Yoshikawa H."/>
            <person name="Taylor T.D."/>
            <person name="Sugiyama J."/>
        </authorList>
    </citation>
    <scope>NUCLEOTIDE SEQUENCE [LARGE SCALE GENOMIC DNA]</scope>
    <source>
        <strain evidence="10">CBS 9802 / IAM 14324 / JCM 22182 / KY 12970</strain>
    </source>
</reference>
<dbReference type="STRING" id="764103.G7EAV9"/>
<feature type="transmembrane region" description="Helical" evidence="7">
    <location>
        <begin position="533"/>
        <end position="566"/>
    </location>
</feature>
<evidence type="ECO:0000256" key="7">
    <source>
        <dbReference type="SAM" id="Phobius"/>
    </source>
</evidence>
<feature type="domain" description="SPX" evidence="8">
    <location>
        <begin position="71"/>
        <end position="394"/>
    </location>
</feature>
<dbReference type="GO" id="GO:0005315">
    <property type="term" value="F:phosphate transmembrane transporter activity"/>
    <property type="evidence" value="ECO:0007669"/>
    <property type="project" value="TreeGrafter"/>
</dbReference>
<evidence type="ECO:0000256" key="6">
    <source>
        <dbReference type="SAM" id="MobiDB-lite"/>
    </source>
</evidence>
<name>G7EAV9_MIXOS</name>
<dbReference type="PANTHER" id="PTHR10283">
    <property type="entry name" value="SOLUTE CARRIER FAMILY 13 MEMBER"/>
    <property type="match status" value="1"/>
</dbReference>
<dbReference type="InterPro" id="IPR004331">
    <property type="entry name" value="SPX_dom"/>
</dbReference>
<keyword evidence="2" id="KW-0813">Transport</keyword>
<evidence type="ECO:0000256" key="4">
    <source>
        <dbReference type="ARBA" id="ARBA00022989"/>
    </source>
</evidence>
<organism evidence="9 10">
    <name type="scientific">Mixia osmundae (strain CBS 9802 / IAM 14324 / JCM 22182 / KY 12970)</name>
    <dbReference type="NCBI Taxonomy" id="764103"/>
    <lineage>
        <taxon>Eukaryota</taxon>
        <taxon>Fungi</taxon>
        <taxon>Dikarya</taxon>
        <taxon>Basidiomycota</taxon>
        <taxon>Pucciniomycotina</taxon>
        <taxon>Mixiomycetes</taxon>
        <taxon>Mixiales</taxon>
        <taxon>Mixiaceae</taxon>
        <taxon>Mixia</taxon>
    </lineage>
</organism>
<feature type="transmembrane region" description="Helical" evidence="7">
    <location>
        <begin position="788"/>
        <end position="805"/>
    </location>
</feature>
<dbReference type="GO" id="GO:0006797">
    <property type="term" value="P:polyphosphate metabolic process"/>
    <property type="evidence" value="ECO:0007669"/>
    <property type="project" value="TreeGrafter"/>
</dbReference>
<feature type="transmembrane region" description="Helical" evidence="7">
    <location>
        <begin position="944"/>
        <end position="963"/>
    </location>
</feature>
<dbReference type="eggNOG" id="KOG1281">
    <property type="taxonomic scope" value="Eukaryota"/>
</dbReference>
<comment type="caution">
    <text evidence="9">The sequence shown here is derived from an EMBL/GenBank/DDBJ whole genome shotgun (WGS) entry which is preliminary data.</text>
</comment>
<feature type="transmembrane region" description="Helical" evidence="7">
    <location>
        <begin position="631"/>
        <end position="661"/>
    </location>
</feature>
<dbReference type="HOGENOM" id="CLU_005170_8_0_1"/>
<gene>
    <name evidence="9" type="primary">Mo06672</name>
    <name evidence="9" type="ORF">E5Q_06672</name>
</gene>
<keyword evidence="4 7" id="KW-1133">Transmembrane helix</keyword>
<feature type="transmembrane region" description="Helical" evidence="7">
    <location>
        <begin position="858"/>
        <end position="885"/>
    </location>
</feature>
<feature type="transmembrane region" description="Helical" evidence="7">
    <location>
        <begin position="500"/>
        <end position="521"/>
    </location>
</feature>
<dbReference type="PROSITE" id="PS51382">
    <property type="entry name" value="SPX"/>
    <property type="match status" value="1"/>
</dbReference>
<sequence length="968" mass="106495">MASARPASSSATLSQKLRTWVETAHLLGLPAGARQLGKASDYELDSFSIAVRQSPSRQRRCLAHLRAGHIMKFEQSLLFNAVQDWQSSYIAYDQLKSAIYKIEKDQLHELPTSADVENARLLAGSHDRSAAAQLFVRLLGQELSKIETFYAEKERELLGEVDSLLSEADRVEADEEAYLPHAFQDDDASDDDSVDSGPTSRAATSTAPASSRRVNKFAKDIRSLFTTPSQEKKPSLGRKRRDSSADVFVSGRASTSTGRPRGLSSASKDTDLIDVGDIEPDQAHTRSDTQVESVVTAPRPSLSGRLSSVRRPRRYSIVTDRTSQAGLPDLAMVWLSNTDFAIDTRITFKLRTQALYRELWQLKQYAALNATGFRKITKKFDKVTENNLKEEYLKSVVEKAVPMTQDAKDRLNTALDSLVQLYAKITSRGDIEVATKQLRTQLREHVVFERNTIWREMIGLERKGWSRSRNVDKPILQNLGHEDSKQSVLTTPVGRFRIPFWLTTRFVGGAVGILLFVFCLASDFFDRPEEGNCLALLVLCTVFWALEVVPLFVTSLMVPFWVVVLRVLRSTDGSDERLSASDATKFIFSQMFNSTIMLLLGGFTLAAAFSKTNVDKVLATRVLRAAGTRPSIILLAYMGVACFASMWISNVAAPVLCFSLIEPILRTLPSHSRFSKALIIGIALSANIGGQSSPISSPQNLIALEYMDPPLSWLQWFAVSIPVSGISIVCVWTLLLWSYRWEKNIVINPVKASRDPFNMTQWFVCIVALVTIALWCVAHQVSGVLGDMGVIALIPPVLFFGSGVLRKADWDNLAWSIVFLAMGGIALGKAVLSSGLLADVDELLQGWVQGLDLWPILAIFSIICLIVATCISHTIAAVLIVPIAAQIGSALEMPHPRLLIMATALICSAGMGLPVSGFPNMTAINLEDEVGTRYLSANDFLKNGVPASVIVTTVVITLGYGIMRALSL</sequence>
<proteinExistence type="predicted"/>
<dbReference type="OMA" id="GYGLMYI"/>
<dbReference type="InterPro" id="IPR004680">
    <property type="entry name" value="Cit_transptr-like_dom"/>
</dbReference>
<dbReference type="OrthoDB" id="10260443at2759"/>
<dbReference type="InParanoid" id="G7EAV9"/>
<feature type="compositionally biased region" description="Acidic residues" evidence="6">
    <location>
        <begin position="185"/>
        <end position="194"/>
    </location>
</feature>
<dbReference type="Pfam" id="PF03105">
    <property type="entry name" value="SPX"/>
    <property type="match status" value="2"/>
</dbReference>
<evidence type="ECO:0000313" key="9">
    <source>
        <dbReference type="EMBL" id="GAA99969.1"/>
    </source>
</evidence>
<dbReference type="CDD" id="cd01115">
    <property type="entry name" value="SLC13_permease"/>
    <property type="match status" value="1"/>
</dbReference>
<evidence type="ECO:0000256" key="1">
    <source>
        <dbReference type="ARBA" id="ARBA00004141"/>
    </source>
</evidence>
<accession>G7EAV9</accession>
<reference evidence="9 10" key="1">
    <citation type="journal article" date="2011" name="J. Gen. Appl. Microbiol.">
        <title>Draft genome sequencing of the enigmatic basidiomycete Mixia osmundae.</title>
        <authorList>
            <person name="Nishida H."/>
            <person name="Nagatsuka Y."/>
            <person name="Sugiyama J."/>
        </authorList>
    </citation>
    <scope>NUCLEOTIDE SEQUENCE [LARGE SCALE GENOMIC DNA]</scope>
    <source>
        <strain evidence="10">CBS 9802 / IAM 14324 / JCM 22182 / KY 12970</strain>
    </source>
</reference>
<evidence type="ECO:0000256" key="3">
    <source>
        <dbReference type="ARBA" id="ARBA00022692"/>
    </source>
</evidence>